<dbReference type="AlphaFoldDB" id="X1NXI2"/>
<protein>
    <recommendedName>
        <fullName evidence="2">Peptidase M28 domain-containing protein</fullName>
    </recommendedName>
</protein>
<name>X1NXI2_9ZZZZ</name>
<reference evidence="1" key="1">
    <citation type="journal article" date="2014" name="Front. Microbiol.">
        <title>High frequency of phylogenetically diverse reductive dehalogenase-homologous genes in deep subseafloor sedimentary metagenomes.</title>
        <authorList>
            <person name="Kawai M."/>
            <person name="Futagami T."/>
            <person name="Toyoda A."/>
            <person name="Takaki Y."/>
            <person name="Nishi S."/>
            <person name="Hori S."/>
            <person name="Arai W."/>
            <person name="Tsubouchi T."/>
            <person name="Morono Y."/>
            <person name="Uchiyama I."/>
            <person name="Ito T."/>
            <person name="Fujiyama A."/>
            <person name="Inagaki F."/>
            <person name="Takami H."/>
        </authorList>
    </citation>
    <scope>NUCLEOTIDE SEQUENCE</scope>
    <source>
        <strain evidence="1">Expedition CK06-06</strain>
    </source>
</reference>
<evidence type="ECO:0000313" key="1">
    <source>
        <dbReference type="EMBL" id="GAI31455.1"/>
    </source>
</evidence>
<organism evidence="1">
    <name type="scientific">marine sediment metagenome</name>
    <dbReference type="NCBI Taxonomy" id="412755"/>
    <lineage>
        <taxon>unclassified sequences</taxon>
        <taxon>metagenomes</taxon>
        <taxon>ecological metagenomes</taxon>
    </lineage>
</organism>
<evidence type="ECO:0008006" key="2">
    <source>
        <dbReference type="Google" id="ProtNLM"/>
    </source>
</evidence>
<gene>
    <name evidence="1" type="ORF">S06H3_32795</name>
</gene>
<comment type="caution">
    <text evidence="1">The sequence shown here is derived from an EMBL/GenBank/DDBJ whole genome shotgun (WGS) entry which is preliminary data.</text>
</comment>
<sequence>MPLLGKGGVVNERLVNTFFEMVKIDSESGEEKKFIAYLKDLFTREFQAECTTDDYGNLVVRLAAKNSTRTEPVFFSVHADTVKPGKGIEPVLESGVIRSKGEATQITIGLAPSAKAALAVASTTWGSLSVSAVITNVSPGFS</sequence>
<dbReference type="EMBL" id="BARV01019519">
    <property type="protein sequence ID" value="GAI31455.1"/>
    <property type="molecule type" value="Genomic_DNA"/>
</dbReference>
<accession>X1NXI2</accession>
<dbReference type="Gene3D" id="3.40.630.10">
    <property type="entry name" value="Zn peptidases"/>
    <property type="match status" value="1"/>
</dbReference>
<proteinExistence type="predicted"/>
<feature type="non-terminal residue" evidence="1">
    <location>
        <position position="142"/>
    </location>
</feature>
<dbReference type="SUPFAM" id="SSF53187">
    <property type="entry name" value="Zn-dependent exopeptidases"/>
    <property type="match status" value="1"/>
</dbReference>